<keyword evidence="1" id="KW-0812">Transmembrane</keyword>
<accession>A0ABS8KKD4</accession>
<evidence type="ECO:0000313" key="2">
    <source>
        <dbReference type="EMBL" id="MCC8405226.1"/>
    </source>
</evidence>
<evidence type="ECO:0000313" key="3">
    <source>
        <dbReference type="Proteomes" id="UP001430614"/>
    </source>
</evidence>
<proteinExistence type="predicted"/>
<sequence>MGTEKQKKLSKIHQVNLDNLVKLQAQTTRLINETAATNQWTRRWEPWLMAAACLAVGSAIVAAGAVLGKLLGH</sequence>
<evidence type="ECO:0000256" key="1">
    <source>
        <dbReference type="SAM" id="Phobius"/>
    </source>
</evidence>
<comment type="caution">
    <text evidence="2">The sequence shown here is derived from an EMBL/GenBank/DDBJ whole genome shotgun (WGS) entry which is preliminary data.</text>
</comment>
<organism evidence="2 3">
    <name type="scientific">Paraburkholderia translucens</name>
    <dbReference type="NCBI Taxonomy" id="2886945"/>
    <lineage>
        <taxon>Bacteria</taxon>
        <taxon>Pseudomonadati</taxon>
        <taxon>Pseudomonadota</taxon>
        <taxon>Betaproteobacteria</taxon>
        <taxon>Burkholderiales</taxon>
        <taxon>Burkholderiaceae</taxon>
        <taxon>Paraburkholderia</taxon>
    </lineage>
</organism>
<gene>
    <name evidence="2" type="ORF">LJ655_25685</name>
</gene>
<protein>
    <recommendedName>
        <fullName evidence="4">DUF3618 domain-containing protein</fullName>
    </recommendedName>
</protein>
<dbReference type="RefSeq" id="WP_230563999.1">
    <property type="nucleotide sequence ID" value="NZ_JAJITC010000017.1"/>
</dbReference>
<dbReference type="EMBL" id="JAJITC010000017">
    <property type="protein sequence ID" value="MCC8405226.1"/>
    <property type="molecule type" value="Genomic_DNA"/>
</dbReference>
<keyword evidence="1" id="KW-1133">Transmembrane helix</keyword>
<feature type="transmembrane region" description="Helical" evidence="1">
    <location>
        <begin position="47"/>
        <end position="67"/>
    </location>
</feature>
<name>A0ABS8KKD4_9BURK</name>
<reference evidence="2 3" key="1">
    <citation type="submission" date="2021-11" db="EMBL/GenBank/DDBJ databases">
        <authorList>
            <person name="Oh E.-T."/>
            <person name="Kim S.-B."/>
        </authorList>
    </citation>
    <scope>NUCLEOTIDE SEQUENCE [LARGE SCALE GENOMIC DNA]</scope>
    <source>
        <strain evidence="2 3">MMS20-SJTN17</strain>
    </source>
</reference>
<keyword evidence="3" id="KW-1185">Reference proteome</keyword>
<keyword evidence="1" id="KW-0472">Membrane</keyword>
<dbReference type="Proteomes" id="UP001430614">
    <property type="component" value="Unassembled WGS sequence"/>
</dbReference>
<evidence type="ECO:0008006" key="4">
    <source>
        <dbReference type="Google" id="ProtNLM"/>
    </source>
</evidence>